<protein>
    <submittedName>
        <fullName evidence="2">Uncharacterized protein</fullName>
    </submittedName>
</protein>
<dbReference type="EMBL" id="FUYE01000005">
    <property type="protein sequence ID" value="SKA92799.1"/>
    <property type="molecule type" value="Genomic_DNA"/>
</dbReference>
<feature type="transmembrane region" description="Helical" evidence="1">
    <location>
        <begin position="6"/>
        <end position="28"/>
    </location>
</feature>
<sequence length="125" mass="14138">MYIKLLVQCVFVSGAVGFAFVVLSFLAFDSALRKLAQHHPERWIKLGKPIGFFWQPKMPFKTVSGSVARTNLYNQWIHRPLIDLVAEDLPINELTRMRRFSRISTFSSAGFLALLLASIAVVLIS</sequence>
<gene>
    <name evidence="2" type="ORF">SAMN02745166_01967</name>
</gene>
<proteinExistence type="predicted"/>
<keyword evidence="1" id="KW-0812">Transmembrane</keyword>
<dbReference type="RefSeq" id="WP_078813144.1">
    <property type="nucleotide sequence ID" value="NZ_FUYE01000005.1"/>
</dbReference>
<keyword evidence="1" id="KW-1133">Transmembrane helix</keyword>
<organism evidence="2 3">
    <name type="scientific">Prosthecobacter debontii</name>
    <dbReference type="NCBI Taxonomy" id="48467"/>
    <lineage>
        <taxon>Bacteria</taxon>
        <taxon>Pseudomonadati</taxon>
        <taxon>Verrucomicrobiota</taxon>
        <taxon>Verrucomicrobiia</taxon>
        <taxon>Verrucomicrobiales</taxon>
        <taxon>Verrucomicrobiaceae</taxon>
        <taxon>Prosthecobacter</taxon>
    </lineage>
</organism>
<dbReference type="Proteomes" id="UP000190774">
    <property type="component" value="Unassembled WGS sequence"/>
</dbReference>
<keyword evidence="1" id="KW-0472">Membrane</keyword>
<feature type="transmembrane region" description="Helical" evidence="1">
    <location>
        <begin position="103"/>
        <end position="124"/>
    </location>
</feature>
<dbReference type="AlphaFoldDB" id="A0A1T4XTB3"/>
<reference evidence="3" key="1">
    <citation type="submission" date="2017-02" db="EMBL/GenBank/DDBJ databases">
        <authorList>
            <person name="Varghese N."/>
            <person name="Submissions S."/>
        </authorList>
    </citation>
    <scope>NUCLEOTIDE SEQUENCE [LARGE SCALE GENOMIC DNA]</scope>
    <source>
        <strain evidence="3">ATCC 700200</strain>
    </source>
</reference>
<evidence type="ECO:0000256" key="1">
    <source>
        <dbReference type="SAM" id="Phobius"/>
    </source>
</evidence>
<evidence type="ECO:0000313" key="3">
    <source>
        <dbReference type="Proteomes" id="UP000190774"/>
    </source>
</evidence>
<dbReference type="STRING" id="48467.SAMN02745166_01967"/>
<accession>A0A1T4XTB3</accession>
<keyword evidence="3" id="KW-1185">Reference proteome</keyword>
<evidence type="ECO:0000313" key="2">
    <source>
        <dbReference type="EMBL" id="SKA92799.1"/>
    </source>
</evidence>
<name>A0A1T4XTB3_9BACT</name>